<accession>A0ABY3ESU8</accession>
<evidence type="ECO:0000313" key="2">
    <source>
        <dbReference type="Proteomes" id="UP000318943"/>
    </source>
</evidence>
<evidence type="ECO:0000313" key="1">
    <source>
        <dbReference type="EMBL" id="TSP14031.1"/>
    </source>
</evidence>
<comment type="caution">
    <text evidence="1">The sequence shown here is derived from an EMBL/GenBank/DDBJ whole genome shotgun (WGS) entry which is preliminary data.</text>
</comment>
<keyword evidence="2" id="KW-1185">Reference proteome</keyword>
<proteinExistence type="predicted"/>
<reference evidence="1 2" key="1">
    <citation type="submission" date="2019-05" db="EMBL/GenBank/DDBJ databases">
        <title>Whole genome sequence analysis of Cupriavidus campinensis S14E4C strain.</title>
        <authorList>
            <person name="Abbaszade G."/>
            <person name="Szabo A."/>
            <person name="Toumi M."/>
            <person name="Toth E."/>
        </authorList>
    </citation>
    <scope>NUCLEOTIDE SEQUENCE [LARGE SCALE GENOMIC DNA]</scope>
    <source>
        <strain evidence="1 2">S14E4C</strain>
    </source>
</reference>
<dbReference type="RefSeq" id="WP_144196724.1">
    <property type="nucleotide sequence ID" value="NZ_VCIZ01000002.1"/>
</dbReference>
<sequence length="233" mass="26465">MIPDEVLRDITSRAKAEWPDDTDMETHCIKQETEGYANLQSLDFGPLADRKAELIESAREIYDAWNDVFDTVEAEVSAYNALAGYTADELGQDLVEAWKAEARRQHDSSFASQLAYVEGKELKHRAIQATRQEIDPIKALLIELEEIVGSECYNGNIQNYASWGELDSVGRQFRYPVTFYNGNRKTKEWSVSEGMPSENLITGHYKFGSNELNIYRALAKVVSHLRSKYGLKV</sequence>
<name>A0ABY3ESU8_9BURK</name>
<dbReference type="EMBL" id="VCIZ01000002">
    <property type="protein sequence ID" value="TSP14031.1"/>
    <property type="molecule type" value="Genomic_DNA"/>
</dbReference>
<dbReference type="Proteomes" id="UP000318943">
    <property type="component" value="Unassembled WGS sequence"/>
</dbReference>
<organism evidence="1 2">
    <name type="scientific">Cupriavidus campinensis</name>
    <dbReference type="NCBI Taxonomy" id="151783"/>
    <lineage>
        <taxon>Bacteria</taxon>
        <taxon>Pseudomonadati</taxon>
        <taxon>Pseudomonadota</taxon>
        <taxon>Betaproteobacteria</taxon>
        <taxon>Burkholderiales</taxon>
        <taxon>Burkholderiaceae</taxon>
        <taxon>Cupriavidus</taxon>
    </lineage>
</organism>
<protein>
    <submittedName>
        <fullName evidence="1">Uncharacterized protein</fullName>
    </submittedName>
</protein>
<gene>
    <name evidence="1" type="ORF">FGG12_06055</name>
</gene>